<evidence type="ECO:0000256" key="1">
    <source>
        <dbReference type="SAM" id="Phobius"/>
    </source>
</evidence>
<organism evidence="2 3">
    <name type="scientific">Rhizobium etli</name>
    <dbReference type="NCBI Taxonomy" id="29449"/>
    <lineage>
        <taxon>Bacteria</taxon>
        <taxon>Pseudomonadati</taxon>
        <taxon>Pseudomonadota</taxon>
        <taxon>Alphaproteobacteria</taxon>
        <taxon>Hyphomicrobiales</taxon>
        <taxon>Rhizobiaceae</taxon>
        <taxon>Rhizobium/Agrobacterium group</taxon>
        <taxon>Rhizobium</taxon>
    </lineage>
</organism>
<dbReference type="AlphaFoldDB" id="A0AAN1BDX3"/>
<keyword evidence="1" id="KW-1133">Transmembrane helix</keyword>
<evidence type="ECO:0000313" key="2">
    <source>
        <dbReference type="EMBL" id="ARQ09171.1"/>
    </source>
</evidence>
<protein>
    <recommendedName>
        <fullName evidence="4">Transmembrane protein</fullName>
    </recommendedName>
</protein>
<feature type="transmembrane region" description="Helical" evidence="1">
    <location>
        <begin position="77"/>
        <end position="94"/>
    </location>
</feature>
<feature type="transmembrane region" description="Helical" evidence="1">
    <location>
        <begin position="46"/>
        <end position="65"/>
    </location>
</feature>
<evidence type="ECO:0000313" key="3">
    <source>
        <dbReference type="Proteomes" id="UP000194159"/>
    </source>
</evidence>
<name>A0AAN1BDX3_RHIET</name>
<reference evidence="2 3" key="1">
    <citation type="submission" date="2017-04" db="EMBL/GenBank/DDBJ databases">
        <title>Complete genome sequences of Rhizobium genomic linages associated to common bean (phaseolus vulgaris).</title>
        <authorList>
            <person name="Santamaria R.I."/>
            <person name="Bustos P."/>
            <person name="Perez-Carrascal O."/>
            <person name="Martinez-Flores I."/>
            <person name="Juarez S."/>
            <person name="Lozano L."/>
            <person name="Miranda F."/>
            <person name="Vinuesa P."/>
            <person name="Martinez-Romero E."/>
            <person name="Cevallos M.A."/>
            <person name="Romero D."/>
            <person name="Davila G."/>
            <person name="Gonzalez V."/>
        </authorList>
    </citation>
    <scope>NUCLEOTIDE SEQUENCE [LARGE SCALE GENOMIC DNA]</scope>
    <source>
        <strain evidence="2 3">NXC12</strain>
    </source>
</reference>
<dbReference type="Proteomes" id="UP000194159">
    <property type="component" value="Chromosome"/>
</dbReference>
<proteinExistence type="predicted"/>
<gene>
    <name evidence="2" type="ORF">NXC12_CH01093</name>
</gene>
<feature type="transmembrane region" description="Helical" evidence="1">
    <location>
        <begin position="114"/>
        <end position="132"/>
    </location>
</feature>
<dbReference type="EMBL" id="CP020906">
    <property type="protein sequence ID" value="ARQ09171.1"/>
    <property type="molecule type" value="Genomic_DNA"/>
</dbReference>
<keyword evidence="1" id="KW-0812">Transmembrane</keyword>
<accession>A0AAN1BDX3</accession>
<keyword evidence="1" id="KW-0472">Membrane</keyword>
<sequence length="139" mass="15449">MTRYGGSPVKNQVLKDYLIFLVPAFVIPLGLYLTNEATSPTTLFKLGLLFPLFLLAMKGLAGFFPPENLRDRSVARIAEYAILQGLVFAAFMSMFGDFMQPELQSSFLSMLRRFAFAAVPVSAFHFLSALNAQKKLRGS</sequence>
<feature type="transmembrane region" description="Helical" evidence="1">
    <location>
        <begin position="17"/>
        <end position="34"/>
    </location>
</feature>
<evidence type="ECO:0008006" key="4">
    <source>
        <dbReference type="Google" id="ProtNLM"/>
    </source>
</evidence>